<evidence type="ECO:0000313" key="3">
    <source>
        <dbReference type="EMBL" id="AZG73234.1"/>
    </source>
</evidence>
<name>A0A3G8LV17_9GAMM</name>
<protein>
    <submittedName>
        <fullName evidence="3">Alpha/beta fold hydrolase</fullName>
    </submittedName>
</protein>
<proteinExistence type="predicted"/>
<dbReference type="RefSeq" id="WP_124730791.1">
    <property type="nucleotide sequence ID" value="NZ_CBCSKC010000030.1"/>
</dbReference>
<dbReference type="GO" id="GO:0004301">
    <property type="term" value="F:epoxide hydrolase activity"/>
    <property type="evidence" value="ECO:0007669"/>
    <property type="project" value="TreeGrafter"/>
</dbReference>
<dbReference type="PRINTS" id="PR00412">
    <property type="entry name" value="EPOXHYDRLASE"/>
</dbReference>
<dbReference type="NCBIfam" id="NF002043">
    <property type="entry name" value="PRK00870.1"/>
    <property type="match status" value="1"/>
</dbReference>
<evidence type="ECO:0000256" key="1">
    <source>
        <dbReference type="ARBA" id="ARBA00022801"/>
    </source>
</evidence>
<reference evidence="4" key="1">
    <citation type="submission" date="2018-11" db="EMBL/GenBank/DDBJ databases">
        <title>Shewanella sp. M2.</title>
        <authorList>
            <person name="Hwang Y.J."/>
            <person name="Hwang C.Y."/>
        </authorList>
    </citation>
    <scope>NUCLEOTIDE SEQUENCE [LARGE SCALE GENOMIC DNA]</scope>
    <source>
        <strain evidence="4">LMG 19866</strain>
    </source>
</reference>
<dbReference type="InterPro" id="IPR000073">
    <property type="entry name" value="AB_hydrolase_1"/>
</dbReference>
<evidence type="ECO:0000313" key="4">
    <source>
        <dbReference type="Proteomes" id="UP000278035"/>
    </source>
</evidence>
<dbReference type="EMBL" id="CP034015">
    <property type="protein sequence ID" value="AZG73234.1"/>
    <property type="molecule type" value="Genomic_DNA"/>
</dbReference>
<dbReference type="KEGG" id="slj:EGC82_10920"/>
<accession>A0A3G8LV17</accession>
<dbReference type="PANTHER" id="PTHR42977:SF3">
    <property type="entry name" value="AB HYDROLASE-1 DOMAIN-CONTAINING PROTEIN"/>
    <property type="match status" value="1"/>
</dbReference>
<feature type="domain" description="AB hydrolase-1" evidence="2">
    <location>
        <begin position="48"/>
        <end position="286"/>
    </location>
</feature>
<dbReference type="OrthoDB" id="5296151at2"/>
<keyword evidence="1 3" id="KW-0378">Hydrolase</keyword>
<evidence type="ECO:0000259" key="2">
    <source>
        <dbReference type="Pfam" id="PF00561"/>
    </source>
</evidence>
<dbReference type="Gene3D" id="3.40.50.1820">
    <property type="entry name" value="alpha/beta hydrolase"/>
    <property type="match status" value="1"/>
</dbReference>
<dbReference type="InterPro" id="IPR029058">
    <property type="entry name" value="AB_hydrolase_fold"/>
</dbReference>
<keyword evidence="4" id="KW-1185">Reference proteome</keyword>
<dbReference type="PRINTS" id="PR00111">
    <property type="entry name" value="ABHYDROLASE"/>
</dbReference>
<dbReference type="AlphaFoldDB" id="A0A3G8LV17"/>
<gene>
    <name evidence="3" type="ORF">EGC82_10920</name>
</gene>
<dbReference type="SUPFAM" id="SSF53474">
    <property type="entry name" value="alpha/beta-Hydrolases"/>
    <property type="match status" value="1"/>
</dbReference>
<dbReference type="Pfam" id="PF00561">
    <property type="entry name" value="Abhydrolase_1"/>
    <property type="match status" value="1"/>
</dbReference>
<dbReference type="InterPro" id="IPR000639">
    <property type="entry name" value="Epox_hydrolase-like"/>
</dbReference>
<organism evidence="3 4">
    <name type="scientific">Shewanella livingstonensis</name>
    <dbReference type="NCBI Taxonomy" id="150120"/>
    <lineage>
        <taxon>Bacteria</taxon>
        <taxon>Pseudomonadati</taxon>
        <taxon>Pseudomonadota</taxon>
        <taxon>Gammaproteobacteria</taxon>
        <taxon>Alteromonadales</taxon>
        <taxon>Shewanellaceae</taxon>
        <taxon>Shewanella</taxon>
    </lineage>
</organism>
<dbReference type="PANTHER" id="PTHR42977">
    <property type="entry name" value="HYDROLASE-RELATED"/>
    <property type="match status" value="1"/>
</dbReference>
<dbReference type="Proteomes" id="UP000278035">
    <property type="component" value="Chromosome"/>
</dbReference>
<sequence length="302" mass="33586">MEFLRTDDSCFAHLPDYHFTAKYLMVDDSEGGELRVHYLDEGPKDAAPILLLHGEPTWSFLYRKMIPILVKAGHRVIAPDLVGFGRSDKPTKRTDYTYQRHVDWITSLVSQLELTNITLVCQDWGGLIGLRLAAEEPDRFARIVAANTMLPTGDHEPGEAFKKWRQFSQEVDVFPTGSMINRACVATLAADVIAAYDAPFPGESYKEGARQFPLLVPITPDDPAADKNRAAWKVLSQWQKPFLTAFSDSDPITAGGDKLMQKLIPGTKGQQHTTIISAGHFLQEDKGEVLADVVVQFIADNS</sequence>
<dbReference type="InterPro" id="IPR051340">
    <property type="entry name" value="Haloalkane_dehalogenase"/>
</dbReference>